<feature type="region of interest" description="Disordered" evidence="1">
    <location>
        <begin position="106"/>
        <end position="129"/>
    </location>
</feature>
<name>G2QPJ2_THET4</name>
<organism evidence="2 3">
    <name type="scientific">Thermothelomyces thermophilus (strain ATCC 42464 / BCRC 31852 / DSM 1799)</name>
    <name type="common">Sporotrichum thermophile</name>
    <dbReference type="NCBI Taxonomy" id="573729"/>
    <lineage>
        <taxon>Eukaryota</taxon>
        <taxon>Fungi</taxon>
        <taxon>Dikarya</taxon>
        <taxon>Ascomycota</taxon>
        <taxon>Pezizomycotina</taxon>
        <taxon>Sordariomycetes</taxon>
        <taxon>Sordariomycetidae</taxon>
        <taxon>Sordariales</taxon>
        <taxon>Chaetomiaceae</taxon>
        <taxon>Thermothelomyces</taxon>
    </lineage>
</organism>
<dbReference type="EMBL" id="CP003008">
    <property type="protein sequence ID" value="AEO61505.1"/>
    <property type="molecule type" value="Genomic_DNA"/>
</dbReference>
<dbReference type="InParanoid" id="G2QPJ2"/>
<dbReference type="Proteomes" id="UP000007322">
    <property type="component" value="Chromosome 7"/>
</dbReference>
<feature type="region of interest" description="Disordered" evidence="1">
    <location>
        <begin position="16"/>
        <end position="55"/>
    </location>
</feature>
<evidence type="ECO:0000256" key="1">
    <source>
        <dbReference type="SAM" id="MobiDB-lite"/>
    </source>
</evidence>
<reference evidence="2 3" key="1">
    <citation type="journal article" date="2011" name="Nat. Biotechnol.">
        <title>Comparative genomic analysis of the thermophilic biomass-degrading fungi Myceliophthora thermophila and Thielavia terrestris.</title>
        <authorList>
            <person name="Berka R.M."/>
            <person name="Grigoriev I.V."/>
            <person name="Otillar R."/>
            <person name="Salamov A."/>
            <person name="Grimwood J."/>
            <person name="Reid I."/>
            <person name="Ishmael N."/>
            <person name="John T."/>
            <person name="Darmond C."/>
            <person name="Moisan M.-C."/>
            <person name="Henrissat B."/>
            <person name="Coutinho P.M."/>
            <person name="Lombard V."/>
            <person name="Natvig D.O."/>
            <person name="Lindquist E."/>
            <person name="Schmutz J."/>
            <person name="Lucas S."/>
            <person name="Harris P."/>
            <person name="Powlowski J."/>
            <person name="Bellemare A."/>
            <person name="Taylor D."/>
            <person name="Butler G."/>
            <person name="de Vries R.P."/>
            <person name="Allijn I.E."/>
            <person name="van den Brink J."/>
            <person name="Ushinsky S."/>
            <person name="Storms R."/>
            <person name="Powell A.J."/>
            <person name="Paulsen I.T."/>
            <person name="Elbourne L.D.H."/>
            <person name="Baker S.E."/>
            <person name="Magnuson J."/>
            <person name="LaBoissiere S."/>
            <person name="Clutterbuck A.J."/>
            <person name="Martinez D."/>
            <person name="Wogulis M."/>
            <person name="de Leon A.L."/>
            <person name="Rey M.W."/>
            <person name="Tsang A."/>
        </authorList>
    </citation>
    <scope>NUCLEOTIDE SEQUENCE [LARGE SCALE GENOMIC DNA]</scope>
    <source>
        <strain evidence="3">ATCC 42464 / BCRC 31852 / DSM 1799</strain>
    </source>
</reference>
<dbReference type="VEuPathDB" id="FungiDB:MYCTH_2130669"/>
<accession>G2QPJ2</accession>
<sequence length="166" mass="18620">MRDILNFKVGGALGHGGANKSALQHHEGAPSNTPPDGGPTRGGVKRSPPNTAPRIKYNGDTWDYISFSLRARRDTRVTRPLHLPVQPHDFFSLKRQREEWGALRRPPATFHLPGTRQETERTKKTPSCKCPHQAPLMPFFVVVIFRERRLQVTSIPVTSSRPGTAR</sequence>
<dbReference type="RefSeq" id="XP_003666750.1">
    <property type="nucleotide sequence ID" value="XM_003666702.1"/>
</dbReference>
<dbReference type="HOGENOM" id="CLU_1603878_0_0_1"/>
<evidence type="ECO:0000313" key="3">
    <source>
        <dbReference type="Proteomes" id="UP000007322"/>
    </source>
</evidence>
<proteinExistence type="predicted"/>
<keyword evidence="3" id="KW-1185">Reference proteome</keyword>
<dbReference type="KEGG" id="mtm:MYCTH_2130669"/>
<gene>
    <name evidence="2" type="ORF">MYCTH_2130669</name>
</gene>
<dbReference type="AlphaFoldDB" id="G2QPJ2"/>
<protein>
    <submittedName>
        <fullName evidence="2">Uncharacterized protein</fullName>
    </submittedName>
</protein>
<dbReference type="GeneID" id="11506957"/>
<evidence type="ECO:0000313" key="2">
    <source>
        <dbReference type="EMBL" id="AEO61505.1"/>
    </source>
</evidence>